<sequence length="83" mass="9476">MDPEENKLEEAAGGITEDEMRLLEKLKMLKIKPKMDTAKDMFKLVEAFGNVKPETTHAPTVVDAHLIHDRPGNFQFLKYPHSL</sequence>
<dbReference type="AlphaFoldDB" id="A0A9D4L3I8"/>
<protein>
    <submittedName>
        <fullName evidence="1">Uncharacterized protein</fullName>
    </submittedName>
</protein>
<dbReference type="EMBL" id="JAIWYP010000003">
    <property type="protein sequence ID" value="KAH3849821.1"/>
    <property type="molecule type" value="Genomic_DNA"/>
</dbReference>
<dbReference type="Proteomes" id="UP000828390">
    <property type="component" value="Unassembled WGS sequence"/>
</dbReference>
<reference evidence="1" key="2">
    <citation type="submission" date="2020-11" db="EMBL/GenBank/DDBJ databases">
        <authorList>
            <person name="McCartney M.A."/>
            <person name="Auch B."/>
            <person name="Kono T."/>
            <person name="Mallez S."/>
            <person name="Becker A."/>
            <person name="Gohl D.M."/>
            <person name="Silverstein K.A.T."/>
            <person name="Koren S."/>
            <person name="Bechman K.B."/>
            <person name="Herman A."/>
            <person name="Abrahante J.E."/>
            <person name="Garbe J."/>
        </authorList>
    </citation>
    <scope>NUCLEOTIDE SEQUENCE</scope>
    <source>
        <strain evidence="1">Duluth1</strain>
        <tissue evidence="1">Whole animal</tissue>
    </source>
</reference>
<proteinExistence type="predicted"/>
<evidence type="ECO:0000313" key="1">
    <source>
        <dbReference type="EMBL" id="KAH3849821.1"/>
    </source>
</evidence>
<name>A0A9D4L3I8_DREPO</name>
<comment type="caution">
    <text evidence="1">The sequence shown here is derived from an EMBL/GenBank/DDBJ whole genome shotgun (WGS) entry which is preliminary data.</text>
</comment>
<reference evidence="1" key="1">
    <citation type="journal article" date="2019" name="bioRxiv">
        <title>The Genome of the Zebra Mussel, Dreissena polymorpha: A Resource for Invasive Species Research.</title>
        <authorList>
            <person name="McCartney M.A."/>
            <person name="Auch B."/>
            <person name="Kono T."/>
            <person name="Mallez S."/>
            <person name="Zhang Y."/>
            <person name="Obille A."/>
            <person name="Becker A."/>
            <person name="Abrahante J.E."/>
            <person name="Garbe J."/>
            <person name="Badalamenti J.P."/>
            <person name="Herman A."/>
            <person name="Mangelson H."/>
            <person name="Liachko I."/>
            <person name="Sullivan S."/>
            <person name="Sone E.D."/>
            <person name="Koren S."/>
            <person name="Silverstein K.A.T."/>
            <person name="Beckman K.B."/>
            <person name="Gohl D.M."/>
        </authorList>
    </citation>
    <scope>NUCLEOTIDE SEQUENCE</scope>
    <source>
        <strain evidence="1">Duluth1</strain>
        <tissue evidence="1">Whole animal</tissue>
    </source>
</reference>
<organism evidence="1 2">
    <name type="scientific">Dreissena polymorpha</name>
    <name type="common">Zebra mussel</name>
    <name type="synonym">Mytilus polymorpha</name>
    <dbReference type="NCBI Taxonomy" id="45954"/>
    <lineage>
        <taxon>Eukaryota</taxon>
        <taxon>Metazoa</taxon>
        <taxon>Spiralia</taxon>
        <taxon>Lophotrochozoa</taxon>
        <taxon>Mollusca</taxon>
        <taxon>Bivalvia</taxon>
        <taxon>Autobranchia</taxon>
        <taxon>Heteroconchia</taxon>
        <taxon>Euheterodonta</taxon>
        <taxon>Imparidentia</taxon>
        <taxon>Neoheterodontei</taxon>
        <taxon>Myida</taxon>
        <taxon>Dreissenoidea</taxon>
        <taxon>Dreissenidae</taxon>
        <taxon>Dreissena</taxon>
    </lineage>
</organism>
<accession>A0A9D4L3I8</accession>
<evidence type="ECO:0000313" key="2">
    <source>
        <dbReference type="Proteomes" id="UP000828390"/>
    </source>
</evidence>
<gene>
    <name evidence="1" type="ORF">DPMN_092225</name>
</gene>
<keyword evidence="2" id="KW-1185">Reference proteome</keyword>